<organism evidence="1">
    <name type="scientific">viral metagenome</name>
    <dbReference type="NCBI Taxonomy" id="1070528"/>
    <lineage>
        <taxon>unclassified sequences</taxon>
        <taxon>metagenomes</taxon>
        <taxon>organismal metagenomes</taxon>
    </lineage>
</organism>
<evidence type="ECO:0000313" key="1">
    <source>
        <dbReference type="EMBL" id="QJB00036.1"/>
    </source>
</evidence>
<name>A0A6M3M481_9ZZZZ</name>
<proteinExistence type="predicted"/>
<gene>
    <name evidence="1" type="ORF">MM171A00709_0001</name>
</gene>
<accession>A0A6M3M481</accession>
<protein>
    <submittedName>
        <fullName evidence="1">Uncharacterized protein</fullName>
    </submittedName>
</protein>
<dbReference type="EMBL" id="MT143679">
    <property type="protein sequence ID" value="QJB00036.1"/>
    <property type="molecule type" value="Genomic_DNA"/>
</dbReference>
<dbReference type="AlphaFoldDB" id="A0A6M3M481"/>
<reference evidence="1" key="1">
    <citation type="submission" date="2020-03" db="EMBL/GenBank/DDBJ databases">
        <title>The deep terrestrial virosphere.</title>
        <authorList>
            <person name="Holmfeldt K."/>
            <person name="Nilsson E."/>
            <person name="Simone D."/>
            <person name="Lopez-Fernandez M."/>
            <person name="Wu X."/>
            <person name="de Brujin I."/>
            <person name="Lundin D."/>
            <person name="Andersson A."/>
            <person name="Bertilsson S."/>
            <person name="Dopson M."/>
        </authorList>
    </citation>
    <scope>NUCLEOTIDE SEQUENCE</scope>
    <source>
        <strain evidence="1">MM171A00709</strain>
    </source>
</reference>
<sequence>MHKEEDSNKMEDSNKVEDNDYDCGFCIRESDYHYSARPCNDCLMPKLLEVLKEIEGALSSIYRAIDPE</sequence>